<dbReference type="Pfam" id="PF01476">
    <property type="entry name" value="LysM"/>
    <property type="match status" value="1"/>
</dbReference>
<reference evidence="4" key="1">
    <citation type="submission" date="2023-07" db="EMBL/GenBank/DDBJ databases">
        <title>Bacterial whole genome sequence for Sphingobium sp. HBC34.</title>
        <authorList>
            <person name="Le V."/>
            <person name="Ko S.-R."/>
            <person name="Ahn C.-Y."/>
            <person name="Oh H.-M."/>
        </authorList>
    </citation>
    <scope>NUCLEOTIDE SEQUENCE</scope>
    <source>
        <strain evidence="4">HBC34</strain>
    </source>
</reference>
<evidence type="ECO:0000256" key="2">
    <source>
        <dbReference type="SAM" id="Phobius"/>
    </source>
</evidence>
<keyword evidence="2" id="KW-0812">Transmembrane</keyword>
<dbReference type="RefSeq" id="WP_304537035.1">
    <property type="nucleotide sequence ID" value="NZ_JAUQOM010000010.1"/>
</dbReference>
<evidence type="ECO:0000259" key="3">
    <source>
        <dbReference type="PROSITE" id="PS51782"/>
    </source>
</evidence>
<protein>
    <submittedName>
        <fullName evidence="4">LysM domain-containing protein</fullName>
    </submittedName>
</protein>
<feature type="region of interest" description="Disordered" evidence="1">
    <location>
        <begin position="346"/>
        <end position="367"/>
    </location>
</feature>
<dbReference type="InterPro" id="IPR018392">
    <property type="entry name" value="LysM"/>
</dbReference>
<name>A0ABT8ZQ19_9SPHN</name>
<comment type="caution">
    <text evidence="4">The sequence shown here is derived from an EMBL/GenBank/DDBJ whole genome shotgun (WGS) entry which is preliminary data.</text>
</comment>
<organism evidence="4 5">
    <name type="scientific">Sphingobium cyanobacteriorum</name>
    <dbReference type="NCBI Taxonomy" id="3063954"/>
    <lineage>
        <taxon>Bacteria</taxon>
        <taxon>Pseudomonadati</taxon>
        <taxon>Pseudomonadota</taxon>
        <taxon>Alphaproteobacteria</taxon>
        <taxon>Sphingomonadales</taxon>
        <taxon>Sphingomonadaceae</taxon>
        <taxon>Sphingobium</taxon>
    </lineage>
</organism>
<dbReference type="EMBL" id="JAUQOM010000010">
    <property type="protein sequence ID" value="MDO7836615.1"/>
    <property type="molecule type" value="Genomic_DNA"/>
</dbReference>
<dbReference type="CDD" id="cd00118">
    <property type="entry name" value="LysM"/>
    <property type="match status" value="1"/>
</dbReference>
<evidence type="ECO:0000256" key="1">
    <source>
        <dbReference type="SAM" id="MobiDB-lite"/>
    </source>
</evidence>
<dbReference type="Proteomes" id="UP001176471">
    <property type="component" value="Unassembled WGS sequence"/>
</dbReference>
<keyword evidence="5" id="KW-1185">Reference proteome</keyword>
<evidence type="ECO:0000313" key="4">
    <source>
        <dbReference type="EMBL" id="MDO7836615.1"/>
    </source>
</evidence>
<dbReference type="Gene3D" id="3.10.350.10">
    <property type="entry name" value="LysM domain"/>
    <property type="match status" value="1"/>
</dbReference>
<dbReference type="SMART" id="SM00257">
    <property type="entry name" value="LysM"/>
    <property type="match status" value="1"/>
</dbReference>
<proteinExistence type="predicted"/>
<keyword evidence="2" id="KW-0472">Membrane</keyword>
<evidence type="ECO:0000313" key="5">
    <source>
        <dbReference type="Proteomes" id="UP001176471"/>
    </source>
</evidence>
<dbReference type="PROSITE" id="PS51782">
    <property type="entry name" value="LYSM"/>
    <property type="match status" value="1"/>
</dbReference>
<keyword evidence="2" id="KW-1133">Transmembrane helix</keyword>
<accession>A0ABT8ZQ19</accession>
<dbReference type="InterPro" id="IPR036779">
    <property type="entry name" value="LysM_dom_sf"/>
</dbReference>
<gene>
    <name evidence="4" type="ORF">Q4610_16335</name>
</gene>
<sequence>MARRCIDQRNDGAGLYGAFRGGLDSAVPYADFDQSYDPINGLSYEEACARYTVASGDSFESIALSVWGDASYWYLIADVNGMSSSNDLVAGMSIIIPNKVHNSHNNADTYRVYDPNEAIGDLFPSAAKPPKKAKCGVFGQIMLVAIAVAVTIIALPSTAGTSVIFGQGLIAGALGSAASQAVGLATGLQSKFDLKGFALSALAGGITAGIGPKGNMLGLNTGTDGLFGGGWLASAGRGIVSSIATQGIGVATGLQGKFNWAGVATAGIGAGIGSVIGRSFADAASRWASRGQQFVSGMAGGIAAAAGESLIAGNSFGDTLMSSLPSIIGNTVGNLAADAVAGNGDPKRSGKFAQASTGSRTEGPSPEEQYFADIVVTARDLKDEALKQGRSIGDRIDRFFGTNIFGGIPMSSYVGFDSPAAGYTAPITKGELLGDALIVAPALRGAGSLLTVGGRTAATVDTGIIITENLGTASAANGARLGPQLLAEEVANGHALAKHLAGGEFAPLGIRTKAQFQNFVEKIVSNPATPTRCASDGTKYYLDETTRTIVISGSRGEVTAFRPDYGVGWENYLNSQVPRNARLPGYDPVPNGR</sequence>
<feature type="transmembrane region" description="Helical" evidence="2">
    <location>
        <begin position="135"/>
        <end position="155"/>
    </location>
</feature>
<feature type="domain" description="LysM" evidence="3">
    <location>
        <begin position="49"/>
        <end position="96"/>
    </location>
</feature>